<proteinExistence type="predicted"/>
<comment type="caution">
    <text evidence="1">The sequence shown here is derived from an EMBL/GenBank/DDBJ whole genome shotgun (WGS) entry which is preliminary data.</text>
</comment>
<dbReference type="AlphaFoldDB" id="A0A9D4Y3B1"/>
<dbReference type="Proteomes" id="UP001058974">
    <property type="component" value="Chromosome 3"/>
</dbReference>
<dbReference type="Gramene" id="Psat03G0464900-T1">
    <property type="protein sequence ID" value="KAI5430150.1"/>
    <property type="gene ID" value="KIW84_034649"/>
</dbReference>
<accession>A0A9D4Y3B1</accession>
<name>A0A9D4Y3B1_PEA</name>
<sequence length="266" mass="29173">MQRHGLATSFKGNYPIYVLFITDCFPIPNLFACKELVGREGNVWLYRPNLREKVQLPVGSCELALPMRGRELAYNGNAPREAYATILHSAHVYDIALTRFLLFAAVVVLSSFSTELLSPLPTASKHSGLASLESVCKGTITGERLFGRANSSGAFASLYSLIGDLVFPQGWHKITIGLTNSSTLPEVSTVKSKLQHRVIETGFRVKTVFLNIIELHRFSKHSGFWALSTYIFAPKVTGCNFGEICWIVGSSVSRARCSAASNALPV</sequence>
<keyword evidence="2" id="KW-1185">Reference proteome</keyword>
<gene>
    <name evidence="1" type="ORF">KIW84_034649</name>
</gene>
<reference evidence="1 2" key="1">
    <citation type="journal article" date="2022" name="Nat. Genet.">
        <title>Improved pea reference genome and pan-genome highlight genomic features and evolutionary characteristics.</title>
        <authorList>
            <person name="Yang T."/>
            <person name="Liu R."/>
            <person name="Luo Y."/>
            <person name="Hu S."/>
            <person name="Wang D."/>
            <person name="Wang C."/>
            <person name="Pandey M.K."/>
            <person name="Ge S."/>
            <person name="Xu Q."/>
            <person name="Li N."/>
            <person name="Li G."/>
            <person name="Huang Y."/>
            <person name="Saxena R.K."/>
            <person name="Ji Y."/>
            <person name="Li M."/>
            <person name="Yan X."/>
            <person name="He Y."/>
            <person name="Liu Y."/>
            <person name="Wang X."/>
            <person name="Xiang C."/>
            <person name="Varshney R.K."/>
            <person name="Ding H."/>
            <person name="Gao S."/>
            <person name="Zong X."/>
        </authorList>
    </citation>
    <scope>NUCLEOTIDE SEQUENCE [LARGE SCALE GENOMIC DNA]</scope>
    <source>
        <strain evidence="1 2">cv. Zhongwan 6</strain>
    </source>
</reference>
<dbReference type="EMBL" id="JAMSHJ010000003">
    <property type="protein sequence ID" value="KAI5430150.1"/>
    <property type="molecule type" value="Genomic_DNA"/>
</dbReference>
<evidence type="ECO:0000313" key="2">
    <source>
        <dbReference type="Proteomes" id="UP001058974"/>
    </source>
</evidence>
<organism evidence="1 2">
    <name type="scientific">Pisum sativum</name>
    <name type="common">Garden pea</name>
    <name type="synonym">Lathyrus oleraceus</name>
    <dbReference type="NCBI Taxonomy" id="3888"/>
    <lineage>
        <taxon>Eukaryota</taxon>
        <taxon>Viridiplantae</taxon>
        <taxon>Streptophyta</taxon>
        <taxon>Embryophyta</taxon>
        <taxon>Tracheophyta</taxon>
        <taxon>Spermatophyta</taxon>
        <taxon>Magnoliopsida</taxon>
        <taxon>eudicotyledons</taxon>
        <taxon>Gunneridae</taxon>
        <taxon>Pentapetalae</taxon>
        <taxon>rosids</taxon>
        <taxon>fabids</taxon>
        <taxon>Fabales</taxon>
        <taxon>Fabaceae</taxon>
        <taxon>Papilionoideae</taxon>
        <taxon>50 kb inversion clade</taxon>
        <taxon>NPAAA clade</taxon>
        <taxon>Hologalegina</taxon>
        <taxon>IRL clade</taxon>
        <taxon>Fabeae</taxon>
        <taxon>Lathyrus</taxon>
    </lineage>
</organism>
<evidence type="ECO:0000313" key="1">
    <source>
        <dbReference type="EMBL" id="KAI5430150.1"/>
    </source>
</evidence>
<protein>
    <submittedName>
        <fullName evidence="1">Uncharacterized protein</fullName>
    </submittedName>
</protein>